<organism evidence="2 3">
    <name type="scientific">Cymbomonas tetramitiformis</name>
    <dbReference type="NCBI Taxonomy" id="36881"/>
    <lineage>
        <taxon>Eukaryota</taxon>
        <taxon>Viridiplantae</taxon>
        <taxon>Chlorophyta</taxon>
        <taxon>Pyramimonadophyceae</taxon>
        <taxon>Pyramimonadales</taxon>
        <taxon>Pyramimonadaceae</taxon>
        <taxon>Cymbomonas</taxon>
    </lineage>
</organism>
<evidence type="ECO:0000313" key="2">
    <source>
        <dbReference type="EMBL" id="KAK3272415.1"/>
    </source>
</evidence>
<comment type="caution">
    <text evidence="2">The sequence shown here is derived from an EMBL/GenBank/DDBJ whole genome shotgun (WGS) entry which is preliminary data.</text>
</comment>
<protein>
    <submittedName>
        <fullName evidence="2">Uncharacterized protein</fullName>
    </submittedName>
</protein>
<dbReference type="Proteomes" id="UP001190700">
    <property type="component" value="Unassembled WGS sequence"/>
</dbReference>
<keyword evidence="3" id="KW-1185">Reference proteome</keyword>
<evidence type="ECO:0000313" key="3">
    <source>
        <dbReference type="Proteomes" id="UP001190700"/>
    </source>
</evidence>
<evidence type="ECO:0000256" key="1">
    <source>
        <dbReference type="SAM" id="MobiDB-lite"/>
    </source>
</evidence>
<accession>A0AAE0G6W4</accession>
<sequence length="235" mass="26448">MSEAFQKLSQKLRSLFKVADRQAKVSVATRPLLVRSSEPLPDSPRKSSKAEELRREADPQLSSRKNLVSDRNITEPGESTSGRLPDFSGSWYSSETHAIDPFLGAMGVSWAARKLVAAMPIRNEIRTDIDLKTGMPLLRIRVATPATATTFNCPTDGTPYQYKRMDDGKLETSRSYWEGQRLITTQMVDPTRAVRSERYFDDQGRMVVKNTVCPSECHSMLRIFSKSVSQRKASL</sequence>
<dbReference type="AlphaFoldDB" id="A0AAE0G6W4"/>
<dbReference type="InterPro" id="IPR012674">
    <property type="entry name" value="Calycin"/>
</dbReference>
<gene>
    <name evidence="2" type="ORF">CYMTET_19290</name>
</gene>
<feature type="compositionally biased region" description="Polar residues" evidence="1">
    <location>
        <begin position="60"/>
        <end position="82"/>
    </location>
</feature>
<feature type="compositionally biased region" description="Basic and acidic residues" evidence="1">
    <location>
        <begin position="43"/>
        <end position="58"/>
    </location>
</feature>
<name>A0AAE0G6W4_9CHLO</name>
<reference evidence="2 3" key="1">
    <citation type="journal article" date="2015" name="Genome Biol. Evol.">
        <title>Comparative Genomics of a Bacterivorous Green Alga Reveals Evolutionary Causalities and Consequences of Phago-Mixotrophic Mode of Nutrition.</title>
        <authorList>
            <person name="Burns J.A."/>
            <person name="Paasch A."/>
            <person name="Narechania A."/>
            <person name="Kim E."/>
        </authorList>
    </citation>
    <scope>NUCLEOTIDE SEQUENCE [LARGE SCALE GENOMIC DNA]</scope>
    <source>
        <strain evidence="2 3">PLY_AMNH</strain>
    </source>
</reference>
<dbReference type="SUPFAM" id="SSF50814">
    <property type="entry name" value="Lipocalins"/>
    <property type="match status" value="1"/>
</dbReference>
<feature type="region of interest" description="Disordered" evidence="1">
    <location>
        <begin position="30"/>
        <end position="86"/>
    </location>
</feature>
<dbReference type="EMBL" id="LGRX02008979">
    <property type="protein sequence ID" value="KAK3272415.1"/>
    <property type="molecule type" value="Genomic_DNA"/>
</dbReference>
<proteinExistence type="predicted"/>
<dbReference type="Gene3D" id="2.40.128.20">
    <property type="match status" value="1"/>
</dbReference>